<accession>A0A0F9CKB9</accession>
<feature type="transmembrane region" description="Helical" evidence="5">
    <location>
        <begin position="214"/>
        <end position="238"/>
    </location>
</feature>
<dbReference type="PANTHER" id="PTHR46157">
    <property type="entry name" value="K(+) EFFLUX ANTIPORTER 3, CHLOROPLASTIC"/>
    <property type="match status" value="1"/>
</dbReference>
<comment type="subcellular location">
    <subcellularLocation>
        <location evidence="1">Membrane</location>
        <topology evidence="1">Multi-pass membrane protein</topology>
    </subcellularLocation>
</comment>
<evidence type="ECO:0000256" key="2">
    <source>
        <dbReference type="ARBA" id="ARBA00022692"/>
    </source>
</evidence>
<proteinExistence type="predicted"/>
<feature type="transmembrane region" description="Helical" evidence="5">
    <location>
        <begin position="6"/>
        <end position="23"/>
    </location>
</feature>
<feature type="transmembrane region" description="Helical" evidence="5">
    <location>
        <begin position="113"/>
        <end position="134"/>
    </location>
</feature>
<name>A0A0F9CKB9_9ZZZZ</name>
<dbReference type="EMBL" id="LAZR01035673">
    <property type="protein sequence ID" value="KKL26892.1"/>
    <property type="molecule type" value="Genomic_DNA"/>
</dbReference>
<evidence type="ECO:0000256" key="3">
    <source>
        <dbReference type="ARBA" id="ARBA00022989"/>
    </source>
</evidence>
<feature type="transmembrane region" description="Helical" evidence="5">
    <location>
        <begin position="358"/>
        <end position="379"/>
    </location>
</feature>
<dbReference type="Pfam" id="PF00999">
    <property type="entry name" value="Na_H_Exchanger"/>
    <property type="match status" value="1"/>
</dbReference>
<keyword evidence="2 5" id="KW-0812">Transmembrane</keyword>
<feature type="transmembrane region" description="Helical" evidence="5">
    <location>
        <begin position="303"/>
        <end position="322"/>
    </location>
</feature>
<evidence type="ECO:0000256" key="1">
    <source>
        <dbReference type="ARBA" id="ARBA00004141"/>
    </source>
</evidence>
<reference evidence="7" key="1">
    <citation type="journal article" date="2015" name="Nature">
        <title>Complex archaea that bridge the gap between prokaryotes and eukaryotes.</title>
        <authorList>
            <person name="Spang A."/>
            <person name="Saw J.H."/>
            <person name="Jorgensen S.L."/>
            <person name="Zaremba-Niedzwiedzka K."/>
            <person name="Martijn J."/>
            <person name="Lind A.E."/>
            <person name="van Eijk R."/>
            <person name="Schleper C."/>
            <person name="Guy L."/>
            <person name="Ettema T.J."/>
        </authorList>
    </citation>
    <scope>NUCLEOTIDE SEQUENCE</scope>
</reference>
<feature type="transmembrane region" description="Helical" evidence="5">
    <location>
        <begin position="274"/>
        <end position="291"/>
    </location>
</feature>
<dbReference type="Gene3D" id="1.20.1530.20">
    <property type="match status" value="1"/>
</dbReference>
<feature type="transmembrane region" description="Helical" evidence="5">
    <location>
        <begin position="85"/>
        <end position="107"/>
    </location>
</feature>
<dbReference type="PANTHER" id="PTHR46157:SF4">
    <property type="entry name" value="K(+) EFFLUX ANTIPORTER 3, CHLOROPLASTIC"/>
    <property type="match status" value="1"/>
</dbReference>
<feature type="transmembrane region" description="Helical" evidence="5">
    <location>
        <begin position="391"/>
        <end position="410"/>
    </location>
</feature>
<evidence type="ECO:0000256" key="4">
    <source>
        <dbReference type="ARBA" id="ARBA00023136"/>
    </source>
</evidence>
<keyword evidence="4 5" id="KW-0472">Membrane</keyword>
<feature type="transmembrane region" description="Helical" evidence="5">
    <location>
        <begin position="146"/>
        <end position="169"/>
    </location>
</feature>
<feature type="transmembrane region" description="Helical" evidence="5">
    <location>
        <begin position="30"/>
        <end position="48"/>
    </location>
</feature>
<dbReference type="GO" id="GO:1902600">
    <property type="term" value="P:proton transmembrane transport"/>
    <property type="evidence" value="ECO:0007669"/>
    <property type="project" value="InterPro"/>
</dbReference>
<gene>
    <name evidence="7" type="ORF">LCGC14_2390710</name>
</gene>
<feature type="transmembrane region" description="Helical" evidence="5">
    <location>
        <begin position="250"/>
        <end position="268"/>
    </location>
</feature>
<evidence type="ECO:0000259" key="6">
    <source>
        <dbReference type="Pfam" id="PF00999"/>
    </source>
</evidence>
<feature type="transmembrane region" description="Helical" evidence="5">
    <location>
        <begin position="439"/>
        <end position="460"/>
    </location>
</feature>
<dbReference type="AlphaFoldDB" id="A0A0F9CKB9"/>
<evidence type="ECO:0000256" key="5">
    <source>
        <dbReference type="SAM" id="Phobius"/>
    </source>
</evidence>
<evidence type="ECO:0000313" key="7">
    <source>
        <dbReference type="EMBL" id="KKL26892.1"/>
    </source>
</evidence>
<dbReference type="InterPro" id="IPR038770">
    <property type="entry name" value="Na+/solute_symporter_sf"/>
</dbReference>
<protein>
    <recommendedName>
        <fullName evidence="6">Cation/H+ exchanger transmembrane domain-containing protein</fullName>
    </recommendedName>
</protein>
<comment type="caution">
    <text evidence="7">The sequence shown here is derived from an EMBL/GenBank/DDBJ whole genome shotgun (WGS) entry which is preliminary data.</text>
</comment>
<keyword evidence="3 5" id="KW-1133">Transmembrane helix</keyword>
<organism evidence="7">
    <name type="scientific">marine sediment metagenome</name>
    <dbReference type="NCBI Taxonomy" id="412755"/>
    <lineage>
        <taxon>unclassified sequences</taxon>
        <taxon>metagenomes</taxon>
        <taxon>ecological metagenomes</taxon>
    </lineage>
</organism>
<dbReference type="GO" id="GO:0005886">
    <property type="term" value="C:plasma membrane"/>
    <property type="evidence" value="ECO:0007669"/>
    <property type="project" value="TreeGrafter"/>
</dbReference>
<feature type="non-terminal residue" evidence="7">
    <location>
        <position position="473"/>
    </location>
</feature>
<dbReference type="GO" id="GO:0015297">
    <property type="term" value="F:antiporter activity"/>
    <property type="evidence" value="ECO:0007669"/>
    <property type="project" value="InterPro"/>
</dbReference>
<feature type="transmembrane region" description="Helical" evidence="5">
    <location>
        <begin position="328"/>
        <end position="346"/>
    </location>
</feature>
<feature type="domain" description="Cation/H+ exchanger transmembrane" evidence="6">
    <location>
        <begin position="14"/>
        <end position="406"/>
    </location>
</feature>
<dbReference type="InterPro" id="IPR006153">
    <property type="entry name" value="Cation/H_exchanger_TM"/>
</dbReference>
<sequence length="473" mass="50028">MESFLFQATIYLSAAVLAVPIASRLGLGSVLGYLAAGILIGPVLGLVGTETESLQHFAEFGVVMMLFLIGLELEPKALWNMRHRLIGLGGAQVLVTLGLIAGGAFALGQPLSMSLAIGMIFALSSTAIVLQTLSEKGLMQTPGGRSTFSVLLTQDIAVIPMLALLPLLAVQGMGSSETGTEDAHGGTETAVLDEGTAAEHAEAAMSLVEGLPGWGVTLMTIGAVAGIILMGVFATRPVFRFVHKAKLRELYTALALLIVIGIAFVMTVVGLSPALGTFLAGVVLANSEYRHELESDIEPVKGLLLGLFFITVGAGIAFGTLFEAPFMILGLTLGVMLVKGLVLYLLALVFRIKGRDRWLFTLGLAQAGEFGFVLVSFSLQTSVLPSELGETLLLIVALSMLLTPLFFIAYEQISHRLADTADEQPPADEIDEQNPIIRFLPIIIPVAASLVLVVAALLFFDDDEPEVEVKTVI</sequence>
<feature type="transmembrane region" description="Helical" evidence="5">
    <location>
        <begin position="54"/>
        <end position="73"/>
    </location>
</feature>